<dbReference type="EMBL" id="CM029051">
    <property type="protein sequence ID" value="KAG2560164.1"/>
    <property type="molecule type" value="Genomic_DNA"/>
</dbReference>
<feature type="non-terminal residue" evidence="1">
    <location>
        <position position="1"/>
    </location>
</feature>
<evidence type="ECO:0000313" key="2">
    <source>
        <dbReference type="Proteomes" id="UP000823388"/>
    </source>
</evidence>
<organism evidence="1 2">
    <name type="scientific">Panicum virgatum</name>
    <name type="common">Blackwell switchgrass</name>
    <dbReference type="NCBI Taxonomy" id="38727"/>
    <lineage>
        <taxon>Eukaryota</taxon>
        <taxon>Viridiplantae</taxon>
        <taxon>Streptophyta</taxon>
        <taxon>Embryophyta</taxon>
        <taxon>Tracheophyta</taxon>
        <taxon>Spermatophyta</taxon>
        <taxon>Magnoliopsida</taxon>
        <taxon>Liliopsida</taxon>
        <taxon>Poales</taxon>
        <taxon>Poaceae</taxon>
        <taxon>PACMAD clade</taxon>
        <taxon>Panicoideae</taxon>
        <taxon>Panicodae</taxon>
        <taxon>Paniceae</taxon>
        <taxon>Panicinae</taxon>
        <taxon>Panicum</taxon>
        <taxon>Panicum sect. Hiantes</taxon>
    </lineage>
</organism>
<dbReference type="Proteomes" id="UP000823388">
    <property type="component" value="Chromosome 8K"/>
</dbReference>
<evidence type="ECO:0000313" key="1">
    <source>
        <dbReference type="EMBL" id="KAG2560164.1"/>
    </source>
</evidence>
<keyword evidence="2" id="KW-1185">Reference proteome</keyword>
<name>A0A8T0PPV0_PANVG</name>
<reference evidence="1" key="1">
    <citation type="submission" date="2020-05" db="EMBL/GenBank/DDBJ databases">
        <title>WGS assembly of Panicum virgatum.</title>
        <authorList>
            <person name="Lovell J.T."/>
            <person name="Jenkins J."/>
            <person name="Shu S."/>
            <person name="Juenger T.E."/>
            <person name="Schmutz J."/>
        </authorList>
    </citation>
    <scope>NUCLEOTIDE SEQUENCE</scope>
    <source>
        <strain evidence="1">AP13</strain>
    </source>
</reference>
<comment type="caution">
    <text evidence="1">The sequence shown here is derived from an EMBL/GenBank/DDBJ whole genome shotgun (WGS) entry which is preliminary data.</text>
</comment>
<proteinExistence type="predicted"/>
<feature type="non-terminal residue" evidence="1">
    <location>
        <position position="165"/>
    </location>
</feature>
<gene>
    <name evidence="1" type="ORF">PVAP13_8KG045751</name>
</gene>
<sequence>ERNTGIFSSGLWEPDDATALLEEEDLDCFLPNKGGPELYEDDEARVFNDAETHYETAVDPDIVVPDHDPYDEVYKNLPSEHHVLRKVPGCEYCGALKFPGEGLGFCCRQGKVNIFIPEVPMELRRLFTSQTDKDALYFRNNVHYFNAHFSFTSFGASVDRRLATA</sequence>
<protein>
    <submittedName>
        <fullName evidence="1">Uncharacterized protein</fullName>
    </submittedName>
</protein>
<dbReference type="AlphaFoldDB" id="A0A8T0PPV0"/>
<accession>A0A8T0PPV0</accession>